<dbReference type="Pfam" id="PF14392">
    <property type="entry name" value="zf-CCHC_4"/>
    <property type="match status" value="1"/>
</dbReference>
<proteinExistence type="predicted"/>
<protein>
    <recommendedName>
        <fullName evidence="1">Zinc knuckle CX2CX4HX4C domain-containing protein</fullName>
    </recommendedName>
</protein>
<sequence>MDRDIQLPSGEVLPVELKYEKLEKYCFSCFSLTHDEENCPKLVLVNQRADKPLSINEQKTLYRIKVDWKR</sequence>
<comment type="caution">
    <text evidence="2">The sequence shown here is derived from an EMBL/GenBank/DDBJ whole genome shotgun (WGS) entry which is preliminary data.</text>
</comment>
<organism evidence="2 3">
    <name type="scientific">Arabis nemorensis</name>
    <dbReference type="NCBI Taxonomy" id="586526"/>
    <lineage>
        <taxon>Eukaryota</taxon>
        <taxon>Viridiplantae</taxon>
        <taxon>Streptophyta</taxon>
        <taxon>Embryophyta</taxon>
        <taxon>Tracheophyta</taxon>
        <taxon>Spermatophyta</taxon>
        <taxon>Magnoliopsida</taxon>
        <taxon>eudicotyledons</taxon>
        <taxon>Gunneridae</taxon>
        <taxon>Pentapetalae</taxon>
        <taxon>rosids</taxon>
        <taxon>malvids</taxon>
        <taxon>Brassicales</taxon>
        <taxon>Brassicaceae</taxon>
        <taxon>Arabideae</taxon>
        <taxon>Arabis</taxon>
    </lineage>
</organism>
<reference evidence="2" key="1">
    <citation type="submission" date="2019-07" db="EMBL/GenBank/DDBJ databases">
        <authorList>
            <person name="Dittberner H."/>
        </authorList>
    </citation>
    <scope>NUCLEOTIDE SEQUENCE [LARGE SCALE GENOMIC DNA]</scope>
</reference>
<dbReference type="OrthoDB" id="1111967at2759"/>
<evidence type="ECO:0000313" key="3">
    <source>
        <dbReference type="Proteomes" id="UP000489600"/>
    </source>
</evidence>
<dbReference type="AlphaFoldDB" id="A0A565CCN0"/>
<dbReference type="EMBL" id="CABITT030000007">
    <property type="protein sequence ID" value="VVB11366.1"/>
    <property type="molecule type" value="Genomic_DNA"/>
</dbReference>
<gene>
    <name evidence="2" type="ORF">ANE_LOCUS21810</name>
</gene>
<dbReference type="Proteomes" id="UP000489600">
    <property type="component" value="Unassembled WGS sequence"/>
</dbReference>
<evidence type="ECO:0000313" key="2">
    <source>
        <dbReference type="EMBL" id="VVB11366.1"/>
    </source>
</evidence>
<accession>A0A565CCN0</accession>
<keyword evidence="3" id="KW-1185">Reference proteome</keyword>
<name>A0A565CCN0_9BRAS</name>
<evidence type="ECO:0000259" key="1">
    <source>
        <dbReference type="Pfam" id="PF14392"/>
    </source>
</evidence>
<dbReference type="InterPro" id="IPR025836">
    <property type="entry name" value="Zn_knuckle_CX2CX4HX4C"/>
</dbReference>
<feature type="domain" description="Zinc knuckle CX2CX4HX4C" evidence="1">
    <location>
        <begin position="2"/>
        <end position="41"/>
    </location>
</feature>